<evidence type="ECO:0000313" key="3">
    <source>
        <dbReference type="Proteomes" id="UP000251314"/>
    </source>
</evidence>
<dbReference type="AlphaFoldDB" id="A0A329SZ39"/>
<dbReference type="Pfam" id="PF07727">
    <property type="entry name" value="RVT_2"/>
    <property type="match status" value="1"/>
</dbReference>
<reference evidence="2 3" key="1">
    <citation type="submission" date="2018-01" db="EMBL/GenBank/DDBJ databases">
        <title>Draft genome of the strawberry crown rot pathogen Phytophthora cactorum.</title>
        <authorList>
            <person name="Armitage A.D."/>
            <person name="Lysoe E."/>
            <person name="Nellist C.F."/>
            <person name="Harrison R.J."/>
            <person name="Brurberg M.B."/>
        </authorList>
    </citation>
    <scope>NUCLEOTIDE SEQUENCE [LARGE SCALE GENOMIC DNA]</scope>
    <source>
        <strain evidence="2 3">10300</strain>
    </source>
</reference>
<name>A0A329SZ39_9STRA</name>
<dbReference type="InterPro" id="IPR013103">
    <property type="entry name" value="RVT_2"/>
</dbReference>
<protein>
    <recommendedName>
        <fullName evidence="1">Reverse transcriptase Ty1/copia-type domain-containing protein</fullName>
    </recommendedName>
</protein>
<accession>A0A329SZ39</accession>
<dbReference type="Proteomes" id="UP000251314">
    <property type="component" value="Unassembled WGS sequence"/>
</dbReference>
<gene>
    <name evidence="2" type="ORF">PC110_g2596</name>
</gene>
<dbReference type="OrthoDB" id="413361at2759"/>
<comment type="caution">
    <text evidence="2">The sequence shown here is derived from an EMBL/GenBank/DDBJ whole genome shotgun (WGS) entry which is preliminary data.</text>
</comment>
<dbReference type="VEuPathDB" id="FungiDB:PC110_g2596"/>
<evidence type="ECO:0000313" key="2">
    <source>
        <dbReference type="EMBL" id="RAW41228.1"/>
    </source>
</evidence>
<organism evidence="2 3">
    <name type="scientific">Phytophthora cactorum</name>
    <dbReference type="NCBI Taxonomy" id="29920"/>
    <lineage>
        <taxon>Eukaryota</taxon>
        <taxon>Sar</taxon>
        <taxon>Stramenopiles</taxon>
        <taxon>Oomycota</taxon>
        <taxon>Peronosporomycetes</taxon>
        <taxon>Peronosporales</taxon>
        <taxon>Peronosporaceae</taxon>
        <taxon>Phytophthora</taxon>
    </lineage>
</organism>
<evidence type="ECO:0000259" key="1">
    <source>
        <dbReference type="Pfam" id="PF07727"/>
    </source>
</evidence>
<dbReference type="EMBL" id="MJFZ01000034">
    <property type="protein sequence ID" value="RAW41228.1"/>
    <property type="molecule type" value="Genomic_DNA"/>
</dbReference>
<sequence length="153" mass="17640">MEQPEGFVKRGHKYWVCLLKTSIYGLRQSPRNWNNTLHLGRIALLPIYVDDILLVGKEEDVDFVDTELTERFKMKYLEDVNYLLGLQIHYDPETHVSFKQTKYIQDITAKFNMGSAYSVSIPMTVDGAKLADATPEDHEKSVELPYRILVGCL</sequence>
<feature type="domain" description="Reverse transcriptase Ty1/copia-type" evidence="1">
    <location>
        <begin position="44"/>
        <end position="124"/>
    </location>
</feature>
<proteinExistence type="predicted"/>
<dbReference type="STRING" id="29920.A0A329SZ39"/>
<keyword evidence="3" id="KW-1185">Reference proteome</keyword>